<organism evidence="4 5">
    <name type="scientific">Halorientalis regularis</name>
    <dbReference type="NCBI Taxonomy" id="660518"/>
    <lineage>
        <taxon>Archaea</taxon>
        <taxon>Methanobacteriati</taxon>
        <taxon>Methanobacteriota</taxon>
        <taxon>Stenosarchaea group</taxon>
        <taxon>Halobacteria</taxon>
        <taxon>Halobacteriales</taxon>
        <taxon>Haloarculaceae</taxon>
        <taxon>Halorientalis</taxon>
    </lineage>
</organism>
<dbReference type="GO" id="GO:0051082">
    <property type="term" value="F:unfolded protein binding"/>
    <property type="evidence" value="ECO:0007669"/>
    <property type="project" value="TreeGrafter"/>
</dbReference>
<evidence type="ECO:0000256" key="1">
    <source>
        <dbReference type="SAM" id="MobiDB-lite"/>
    </source>
</evidence>
<dbReference type="GO" id="GO:0005737">
    <property type="term" value="C:cytoplasm"/>
    <property type="evidence" value="ECO:0007669"/>
    <property type="project" value="TreeGrafter"/>
</dbReference>
<dbReference type="InterPro" id="IPR036869">
    <property type="entry name" value="J_dom_sf"/>
</dbReference>
<keyword evidence="2" id="KW-1133">Transmembrane helix</keyword>
<feature type="transmembrane region" description="Helical" evidence="2">
    <location>
        <begin position="278"/>
        <end position="300"/>
    </location>
</feature>
<reference evidence="5" key="1">
    <citation type="submission" date="2016-10" db="EMBL/GenBank/DDBJ databases">
        <authorList>
            <person name="Varghese N."/>
            <person name="Submissions S."/>
        </authorList>
    </citation>
    <scope>NUCLEOTIDE SEQUENCE [LARGE SCALE GENOMIC DNA]</scope>
    <source>
        <strain evidence="5">IBRC-M 10760</strain>
    </source>
</reference>
<evidence type="ECO:0000259" key="3">
    <source>
        <dbReference type="PROSITE" id="PS50076"/>
    </source>
</evidence>
<evidence type="ECO:0000313" key="5">
    <source>
        <dbReference type="Proteomes" id="UP000199076"/>
    </source>
</evidence>
<dbReference type="Gene3D" id="1.10.287.110">
    <property type="entry name" value="DnaJ domain"/>
    <property type="match status" value="1"/>
</dbReference>
<proteinExistence type="predicted"/>
<sequence length="330" mass="35243">MAETFYSVLGVESDADAEAIRDAYRAQVKETHPDVSDDADAADSFKRLTAARDVLVDEASRSRYDRVGHTAYVRDHLDSSAWSVEDAGAGSAGRSASSESPGTSSQRSTDEDENAENYQRYRSSHAEASSSGRDRSRRTGRTGRRERTDRTAGTETGSRNSGGTSTTDTGTGGTDTSDSDASGSDASRTNPSGSDTDEYGTWSTDAGQDWAFSESSSTSTATGGHSADPRDRARADGWQAAHASTNAYTPSGYEPTAAATSDVGVGSLRDVLRQVGPWLAFHFVFLISAFVTIWLIMSWIPSVPMLFVSLLLLGATVFFSILHMVSQVYS</sequence>
<name>A0A1G7NMG3_9EURY</name>
<dbReference type="PANTHER" id="PTHR43096">
    <property type="entry name" value="DNAJ HOMOLOG 1, MITOCHONDRIAL-RELATED"/>
    <property type="match status" value="1"/>
</dbReference>
<feature type="compositionally biased region" description="Low complexity" evidence="1">
    <location>
        <begin position="213"/>
        <end position="226"/>
    </location>
</feature>
<feature type="compositionally biased region" description="Low complexity" evidence="1">
    <location>
        <begin position="153"/>
        <end position="189"/>
    </location>
</feature>
<feature type="compositionally biased region" description="Basic and acidic residues" evidence="1">
    <location>
        <begin position="143"/>
        <end position="152"/>
    </location>
</feature>
<evidence type="ECO:0000256" key="2">
    <source>
        <dbReference type="SAM" id="Phobius"/>
    </source>
</evidence>
<keyword evidence="2" id="KW-0472">Membrane</keyword>
<dbReference type="RefSeq" id="WP_139171121.1">
    <property type="nucleotide sequence ID" value="NZ_FNBK01000009.1"/>
</dbReference>
<dbReference type="Proteomes" id="UP000199076">
    <property type="component" value="Unassembled WGS sequence"/>
</dbReference>
<accession>A0A1G7NMG3</accession>
<feature type="transmembrane region" description="Helical" evidence="2">
    <location>
        <begin position="306"/>
        <end position="325"/>
    </location>
</feature>
<dbReference type="OrthoDB" id="11397at2157"/>
<gene>
    <name evidence="4" type="ORF">SAMN05216218_10960</name>
</gene>
<dbReference type="Pfam" id="PF00226">
    <property type="entry name" value="DnaJ"/>
    <property type="match status" value="1"/>
</dbReference>
<dbReference type="SMART" id="SM00271">
    <property type="entry name" value="DnaJ"/>
    <property type="match status" value="1"/>
</dbReference>
<dbReference type="CDD" id="cd06257">
    <property type="entry name" value="DnaJ"/>
    <property type="match status" value="1"/>
</dbReference>
<keyword evidence="5" id="KW-1185">Reference proteome</keyword>
<protein>
    <submittedName>
        <fullName evidence="4">DnaJ domain-containing protein</fullName>
    </submittedName>
</protein>
<dbReference type="STRING" id="660518.SAMN05216218_10960"/>
<dbReference type="AlphaFoldDB" id="A0A1G7NMG3"/>
<feature type="region of interest" description="Disordered" evidence="1">
    <location>
        <begin position="75"/>
        <end position="239"/>
    </location>
</feature>
<dbReference type="PRINTS" id="PR00625">
    <property type="entry name" value="JDOMAIN"/>
</dbReference>
<dbReference type="InterPro" id="IPR001623">
    <property type="entry name" value="DnaJ_domain"/>
</dbReference>
<dbReference type="GO" id="GO:0042026">
    <property type="term" value="P:protein refolding"/>
    <property type="evidence" value="ECO:0007669"/>
    <property type="project" value="TreeGrafter"/>
</dbReference>
<dbReference type="SUPFAM" id="SSF46565">
    <property type="entry name" value="Chaperone J-domain"/>
    <property type="match status" value="1"/>
</dbReference>
<evidence type="ECO:0000313" key="4">
    <source>
        <dbReference type="EMBL" id="SDF75172.1"/>
    </source>
</evidence>
<dbReference type="EMBL" id="FNBK01000009">
    <property type="protein sequence ID" value="SDF75172.1"/>
    <property type="molecule type" value="Genomic_DNA"/>
</dbReference>
<dbReference type="PANTHER" id="PTHR43096:SF58">
    <property type="entry name" value="CHAPERONE DNAJ-DOMAIN SUPERFAMILY PROTEIN"/>
    <property type="match status" value="1"/>
</dbReference>
<feature type="domain" description="J" evidence="3">
    <location>
        <begin position="4"/>
        <end position="68"/>
    </location>
</feature>
<feature type="compositionally biased region" description="Low complexity" evidence="1">
    <location>
        <begin position="87"/>
        <end position="102"/>
    </location>
</feature>
<keyword evidence="2" id="KW-0812">Transmembrane</keyword>
<dbReference type="PROSITE" id="PS50076">
    <property type="entry name" value="DNAJ_2"/>
    <property type="match status" value="1"/>
</dbReference>